<name>A0ABS6ZWX1_9DEIN</name>
<proteinExistence type="predicted"/>
<dbReference type="PANTHER" id="PTHR43300">
    <property type="entry name" value="ACETYLTRANSFERASE"/>
    <property type="match status" value="1"/>
</dbReference>
<dbReference type="InterPro" id="IPR001451">
    <property type="entry name" value="Hexapep"/>
</dbReference>
<dbReference type="Pfam" id="PF00132">
    <property type="entry name" value="Hexapep"/>
    <property type="match status" value="1"/>
</dbReference>
<dbReference type="CDD" id="cd03349">
    <property type="entry name" value="LbH_XAT"/>
    <property type="match status" value="1"/>
</dbReference>
<evidence type="ECO:0000256" key="1">
    <source>
        <dbReference type="ARBA" id="ARBA00022679"/>
    </source>
</evidence>
<dbReference type="SUPFAM" id="SSF51161">
    <property type="entry name" value="Trimeric LpxA-like enzymes"/>
    <property type="match status" value="1"/>
</dbReference>
<keyword evidence="2" id="KW-0677">Repeat</keyword>
<dbReference type="PROSITE" id="PS00101">
    <property type="entry name" value="HEXAPEP_TRANSFERASES"/>
    <property type="match status" value="1"/>
</dbReference>
<gene>
    <name evidence="3" type="ORF">KZX47_05230</name>
</gene>
<evidence type="ECO:0000313" key="3">
    <source>
        <dbReference type="EMBL" id="MBW6394558.1"/>
    </source>
</evidence>
<reference evidence="3 4" key="1">
    <citation type="submission" date="2021-07" db="EMBL/GenBank/DDBJ databases">
        <title>Thermus aquaticus gen. n. and sp. n., a nonsporulating extreme thermophile.</title>
        <authorList>
            <person name="Hu C.-J."/>
            <person name="Li W.-J."/>
            <person name="Xian W.-D."/>
        </authorList>
    </citation>
    <scope>NUCLEOTIDE SEQUENCE [LARGE SCALE GENOMIC DNA]</scope>
    <source>
        <strain evidence="3 4">SYSU G05001</strain>
    </source>
</reference>
<organism evidence="3 4">
    <name type="scientific">Thermus brevis</name>
    <dbReference type="NCBI Taxonomy" id="2862456"/>
    <lineage>
        <taxon>Bacteria</taxon>
        <taxon>Thermotogati</taxon>
        <taxon>Deinococcota</taxon>
        <taxon>Deinococci</taxon>
        <taxon>Thermales</taxon>
        <taxon>Thermaceae</taxon>
        <taxon>Thermus</taxon>
    </lineage>
</organism>
<sequence>MTVLWAYYTVGWVRAAFLGVRLDSRARVSPFAKIKGVVAIGAAEIGRDVWIGEGSYVGSGLIQAARIGRYCSIGPGVIIGPTEHRLDYWTTSPYEAMAAGEPLGVTDRPLPPPVIGDGVWIGAHAIILRGVRIGDRAVIAAGAVVTKDVPPGEIWGGVPARRIGVYKDISVKDVSNE</sequence>
<dbReference type="EMBL" id="JAHXRS010000007">
    <property type="protein sequence ID" value="MBW6394558.1"/>
    <property type="molecule type" value="Genomic_DNA"/>
</dbReference>
<protein>
    <submittedName>
        <fullName evidence="3">CatB-related O-acetyltransferase</fullName>
    </submittedName>
</protein>
<dbReference type="Gene3D" id="2.160.10.10">
    <property type="entry name" value="Hexapeptide repeat proteins"/>
    <property type="match status" value="1"/>
</dbReference>
<keyword evidence="1" id="KW-0808">Transferase</keyword>
<dbReference type="Proteomes" id="UP000724268">
    <property type="component" value="Unassembled WGS sequence"/>
</dbReference>
<evidence type="ECO:0000256" key="2">
    <source>
        <dbReference type="ARBA" id="ARBA00022737"/>
    </source>
</evidence>
<dbReference type="InterPro" id="IPR050179">
    <property type="entry name" value="Trans_hexapeptide_repeat"/>
</dbReference>
<evidence type="ECO:0000313" key="4">
    <source>
        <dbReference type="Proteomes" id="UP000724268"/>
    </source>
</evidence>
<keyword evidence="4" id="KW-1185">Reference proteome</keyword>
<dbReference type="PANTHER" id="PTHR43300:SF11">
    <property type="entry name" value="ACETYLTRANSFERASE RV3034C-RELATED"/>
    <property type="match status" value="1"/>
</dbReference>
<comment type="caution">
    <text evidence="3">The sequence shown here is derived from an EMBL/GenBank/DDBJ whole genome shotgun (WGS) entry which is preliminary data.</text>
</comment>
<dbReference type="InterPro" id="IPR018357">
    <property type="entry name" value="Hexapep_transf_CS"/>
</dbReference>
<accession>A0ABS6ZWX1</accession>
<dbReference type="InterPro" id="IPR011004">
    <property type="entry name" value="Trimer_LpxA-like_sf"/>
</dbReference>